<dbReference type="InParanoid" id="A0A0D0BY74"/>
<name>A0A0D0BY74_9AGAM</name>
<dbReference type="HOGENOM" id="CLU_066050_0_0_1"/>
<organism evidence="2 3">
    <name type="scientific">Paxillus rubicundulus Ve08.2h10</name>
    <dbReference type="NCBI Taxonomy" id="930991"/>
    <lineage>
        <taxon>Eukaryota</taxon>
        <taxon>Fungi</taxon>
        <taxon>Dikarya</taxon>
        <taxon>Basidiomycota</taxon>
        <taxon>Agaricomycotina</taxon>
        <taxon>Agaricomycetes</taxon>
        <taxon>Agaricomycetidae</taxon>
        <taxon>Boletales</taxon>
        <taxon>Paxilineae</taxon>
        <taxon>Paxillaceae</taxon>
        <taxon>Paxillus</taxon>
    </lineage>
</organism>
<accession>A0A0D0BY74</accession>
<feature type="region of interest" description="Disordered" evidence="1">
    <location>
        <begin position="1"/>
        <end position="41"/>
    </location>
</feature>
<dbReference type="PANTHER" id="PTHR35871">
    <property type="entry name" value="EXPRESSED PROTEIN"/>
    <property type="match status" value="1"/>
</dbReference>
<evidence type="ECO:0000256" key="1">
    <source>
        <dbReference type="SAM" id="MobiDB-lite"/>
    </source>
</evidence>
<keyword evidence="3" id="KW-1185">Reference proteome</keyword>
<dbReference type="Proteomes" id="UP000054538">
    <property type="component" value="Unassembled WGS sequence"/>
</dbReference>
<sequence>MEVDEGCSGSDLDYLDHKSDGDVGSENGISGDDLEDNEGGGHSVDYYAMEPACSIYPTFRLPPTHEATKKALDDIKLLLKPRRKKKTGYLWAILPPMLRERLERMRLLLWTFIDRTKPTRTQGRPCGPQWMSASLTTAHTHEKGPYYARQLCSWTKAFISDRDELPFDLYGASKISKLNDEELTSELHAHLQSVGKFVKAANLVQYISDNNVQKQFGFKSTISLATAKRWMHVLGYCWKSNHHGQYVDGHERGDIVRYHQESFIPVVIKYEARMRKWEKDGVISELTFPTGEKPIEEWYQDKVTFYAHDRRHSGWKHIDAGSDP</sequence>
<proteinExistence type="predicted"/>
<evidence type="ECO:0000313" key="3">
    <source>
        <dbReference type="Proteomes" id="UP000054538"/>
    </source>
</evidence>
<reference evidence="2 3" key="1">
    <citation type="submission" date="2014-04" db="EMBL/GenBank/DDBJ databases">
        <authorList>
            <consortium name="DOE Joint Genome Institute"/>
            <person name="Kuo A."/>
            <person name="Kohler A."/>
            <person name="Jargeat P."/>
            <person name="Nagy L.G."/>
            <person name="Floudas D."/>
            <person name="Copeland A."/>
            <person name="Barry K.W."/>
            <person name="Cichocki N."/>
            <person name="Veneault-Fourrey C."/>
            <person name="LaButti K."/>
            <person name="Lindquist E.A."/>
            <person name="Lipzen A."/>
            <person name="Lundell T."/>
            <person name="Morin E."/>
            <person name="Murat C."/>
            <person name="Sun H."/>
            <person name="Tunlid A."/>
            <person name="Henrissat B."/>
            <person name="Grigoriev I.V."/>
            <person name="Hibbett D.S."/>
            <person name="Martin F."/>
            <person name="Nordberg H.P."/>
            <person name="Cantor M.N."/>
            <person name="Hua S.X."/>
        </authorList>
    </citation>
    <scope>NUCLEOTIDE SEQUENCE [LARGE SCALE GENOMIC DNA]</scope>
    <source>
        <strain evidence="2 3">Ve08.2h10</strain>
    </source>
</reference>
<reference evidence="3" key="2">
    <citation type="submission" date="2015-01" db="EMBL/GenBank/DDBJ databases">
        <title>Evolutionary Origins and Diversification of the Mycorrhizal Mutualists.</title>
        <authorList>
            <consortium name="DOE Joint Genome Institute"/>
            <consortium name="Mycorrhizal Genomics Consortium"/>
            <person name="Kohler A."/>
            <person name="Kuo A."/>
            <person name="Nagy L.G."/>
            <person name="Floudas D."/>
            <person name="Copeland A."/>
            <person name="Barry K.W."/>
            <person name="Cichocki N."/>
            <person name="Veneault-Fourrey C."/>
            <person name="LaButti K."/>
            <person name="Lindquist E.A."/>
            <person name="Lipzen A."/>
            <person name="Lundell T."/>
            <person name="Morin E."/>
            <person name="Murat C."/>
            <person name="Riley R."/>
            <person name="Ohm R."/>
            <person name="Sun H."/>
            <person name="Tunlid A."/>
            <person name="Henrissat B."/>
            <person name="Grigoriev I.V."/>
            <person name="Hibbett D.S."/>
            <person name="Martin F."/>
        </authorList>
    </citation>
    <scope>NUCLEOTIDE SEQUENCE [LARGE SCALE GENOMIC DNA]</scope>
    <source>
        <strain evidence="3">Ve08.2h10</strain>
    </source>
</reference>
<evidence type="ECO:0000313" key="2">
    <source>
        <dbReference type="EMBL" id="KIK76127.1"/>
    </source>
</evidence>
<protein>
    <submittedName>
        <fullName evidence="2">Uncharacterized protein</fullName>
    </submittedName>
</protein>
<dbReference type="EMBL" id="KN827659">
    <property type="protein sequence ID" value="KIK76127.1"/>
    <property type="molecule type" value="Genomic_DNA"/>
</dbReference>
<dbReference type="OrthoDB" id="10039611at2759"/>
<gene>
    <name evidence="2" type="ORF">PAXRUDRAFT_18429</name>
</gene>
<dbReference type="PANTHER" id="PTHR35871:SF1">
    <property type="entry name" value="CXC1-LIKE CYSTEINE CLUSTER ASSOCIATED WITH KDZ TRANSPOSASES DOMAIN-CONTAINING PROTEIN"/>
    <property type="match status" value="1"/>
</dbReference>
<dbReference type="AlphaFoldDB" id="A0A0D0BY74"/>